<keyword evidence="8" id="KW-0997">Cell inner membrane</keyword>
<comment type="caution">
    <text evidence="10">The sequence shown here is derived from an EMBL/GenBank/DDBJ whole genome shotgun (WGS) entry which is preliminary data.</text>
</comment>
<feature type="domain" description="Major facilitator superfamily (MFS) profile" evidence="9">
    <location>
        <begin position="24"/>
        <end position="411"/>
    </location>
</feature>
<comment type="subcellular location">
    <subcellularLocation>
        <location evidence="8">Cell inner membrane</location>
        <topology evidence="8">Multi-pass membrane protein</topology>
    </subcellularLocation>
    <subcellularLocation>
        <location evidence="1">Cell membrane</location>
        <topology evidence="1">Multi-pass membrane protein</topology>
    </subcellularLocation>
</comment>
<organism evidence="10 11">
    <name type="scientific">Xanthobacter tagetidis</name>
    <dbReference type="NCBI Taxonomy" id="60216"/>
    <lineage>
        <taxon>Bacteria</taxon>
        <taxon>Pseudomonadati</taxon>
        <taxon>Pseudomonadota</taxon>
        <taxon>Alphaproteobacteria</taxon>
        <taxon>Hyphomicrobiales</taxon>
        <taxon>Xanthobacteraceae</taxon>
        <taxon>Xanthobacter</taxon>
    </lineage>
</organism>
<feature type="transmembrane region" description="Helical" evidence="8">
    <location>
        <begin position="118"/>
        <end position="139"/>
    </location>
</feature>
<keyword evidence="3 8" id="KW-0813">Transport</keyword>
<reference evidence="10 11" key="1">
    <citation type="submission" date="2018-10" db="EMBL/GenBank/DDBJ databases">
        <title>Xanthobacter tagetidis genome sequencing and assembly.</title>
        <authorList>
            <person name="Maclea K.S."/>
            <person name="Goen A.E."/>
            <person name="Fatima S.A."/>
        </authorList>
    </citation>
    <scope>NUCLEOTIDE SEQUENCE [LARGE SCALE GENOMIC DNA]</scope>
    <source>
        <strain evidence="10 11">ATCC 700314</strain>
    </source>
</reference>
<evidence type="ECO:0000313" key="10">
    <source>
        <dbReference type="EMBL" id="RLP78691.1"/>
    </source>
</evidence>
<feature type="transmembrane region" description="Helical" evidence="8">
    <location>
        <begin position="321"/>
        <end position="341"/>
    </location>
</feature>
<dbReference type="InterPro" id="IPR004812">
    <property type="entry name" value="Efflux_drug-R_Bcr/CmlA"/>
</dbReference>
<comment type="similarity">
    <text evidence="2 8">Belongs to the major facilitator superfamily. Bcr/CmlA family.</text>
</comment>
<dbReference type="NCBIfam" id="TIGR00710">
    <property type="entry name" value="efflux_Bcr_CflA"/>
    <property type="match status" value="1"/>
</dbReference>
<keyword evidence="6 8" id="KW-1133">Transmembrane helix</keyword>
<dbReference type="InterPro" id="IPR036259">
    <property type="entry name" value="MFS_trans_sf"/>
</dbReference>
<dbReference type="PROSITE" id="PS50850">
    <property type="entry name" value="MFS"/>
    <property type="match status" value="1"/>
</dbReference>
<dbReference type="AlphaFoldDB" id="A0A3L7AGA7"/>
<evidence type="ECO:0000313" key="11">
    <source>
        <dbReference type="Proteomes" id="UP000269692"/>
    </source>
</evidence>
<keyword evidence="11" id="KW-1185">Reference proteome</keyword>
<dbReference type="Gene3D" id="1.20.1720.10">
    <property type="entry name" value="Multidrug resistance protein D"/>
    <property type="match status" value="1"/>
</dbReference>
<proteinExistence type="inferred from homology"/>
<feature type="transmembrane region" description="Helical" evidence="8">
    <location>
        <begin position="179"/>
        <end position="201"/>
    </location>
</feature>
<keyword evidence="5 8" id="KW-0812">Transmembrane</keyword>
<evidence type="ECO:0000256" key="1">
    <source>
        <dbReference type="ARBA" id="ARBA00004651"/>
    </source>
</evidence>
<keyword evidence="4" id="KW-1003">Cell membrane</keyword>
<feature type="transmembrane region" description="Helical" evidence="8">
    <location>
        <begin position="297"/>
        <end position="315"/>
    </location>
</feature>
<feature type="transmembrane region" description="Helical" evidence="8">
    <location>
        <begin position="230"/>
        <end position="255"/>
    </location>
</feature>
<evidence type="ECO:0000256" key="8">
    <source>
        <dbReference type="RuleBase" id="RU365088"/>
    </source>
</evidence>
<protein>
    <recommendedName>
        <fullName evidence="8">Bcr/CflA family efflux transporter</fullName>
    </recommendedName>
</protein>
<dbReference type="SUPFAM" id="SSF103473">
    <property type="entry name" value="MFS general substrate transporter"/>
    <property type="match status" value="1"/>
</dbReference>
<gene>
    <name evidence="10" type="ORF">D9R14_10535</name>
</gene>
<evidence type="ECO:0000256" key="3">
    <source>
        <dbReference type="ARBA" id="ARBA00022448"/>
    </source>
</evidence>
<sequence length="452" mass="47220">MSKVDPLTMTSSGAGTTRRPLMSESRVAVIGGLMVTIGPVSLTMYTPAMPQLVAAFQTDISMVKLTITVFFLGFAVSQLICGPLSDAYGRRPVALSFFGIYLVGAFVAMLAQDMSWLLAGRALQGVGCAAGIAISRAIVRDQFTGQASARVMNHIGTLLAIGPALSPTIGGLLLGVANWHVLFVAMSVFGVLLMGLIVLWVPETNRYPDRALAEPRRILKSYGELLRSRVFLRASLVLAFALGGVYTLATLVPFILIDRVGLTPTQFGLAMMIQSCSFIVGTLVAGRLLKRVNALKLVPYGLVLAMCGATGLSIGPQVLPLTTATIMVPIGFWTFGIAFIVPGCTTTALAGFAHIAGAASALMGFMQIGGGSFGSALSVLFPTPLSALATLLPAMAFSAMATHFLLRPPAGAPARAPEVVVEATDLELAADPLGVIGAAGDEIEAETYAKRR</sequence>
<dbReference type="EMBL" id="RCTF01000007">
    <property type="protein sequence ID" value="RLP78691.1"/>
    <property type="molecule type" value="Genomic_DNA"/>
</dbReference>
<feature type="transmembrane region" description="Helical" evidence="8">
    <location>
        <begin position="348"/>
        <end position="368"/>
    </location>
</feature>
<dbReference type="InterPro" id="IPR011701">
    <property type="entry name" value="MFS"/>
</dbReference>
<keyword evidence="7 8" id="KW-0472">Membrane</keyword>
<dbReference type="PANTHER" id="PTHR42718">
    <property type="entry name" value="MAJOR FACILITATOR SUPERFAMILY MULTIDRUG TRANSPORTER MFSC"/>
    <property type="match status" value="1"/>
</dbReference>
<feature type="transmembrane region" description="Helical" evidence="8">
    <location>
        <begin position="388"/>
        <end position="406"/>
    </location>
</feature>
<feature type="transmembrane region" description="Helical" evidence="8">
    <location>
        <begin position="151"/>
        <end position="173"/>
    </location>
</feature>
<dbReference type="GO" id="GO:1990961">
    <property type="term" value="P:xenobiotic detoxification by transmembrane export across the plasma membrane"/>
    <property type="evidence" value="ECO:0007669"/>
    <property type="project" value="InterPro"/>
</dbReference>
<dbReference type="GO" id="GO:0042910">
    <property type="term" value="F:xenobiotic transmembrane transporter activity"/>
    <property type="evidence" value="ECO:0007669"/>
    <property type="project" value="InterPro"/>
</dbReference>
<dbReference type="InterPro" id="IPR020846">
    <property type="entry name" value="MFS_dom"/>
</dbReference>
<name>A0A3L7AGA7_9HYPH</name>
<evidence type="ECO:0000256" key="7">
    <source>
        <dbReference type="ARBA" id="ARBA00023136"/>
    </source>
</evidence>
<feature type="transmembrane region" description="Helical" evidence="8">
    <location>
        <begin position="267"/>
        <end position="285"/>
    </location>
</feature>
<dbReference type="Pfam" id="PF07690">
    <property type="entry name" value="MFS_1"/>
    <property type="match status" value="1"/>
</dbReference>
<dbReference type="OrthoDB" id="9800416at2"/>
<feature type="transmembrane region" description="Helical" evidence="8">
    <location>
        <begin position="93"/>
        <end position="112"/>
    </location>
</feature>
<feature type="transmembrane region" description="Helical" evidence="8">
    <location>
        <begin position="60"/>
        <end position="81"/>
    </location>
</feature>
<evidence type="ECO:0000256" key="5">
    <source>
        <dbReference type="ARBA" id="ARBA00022692"/>
    </source>
</evidence>
<evidence type="ECO:0000256" key="2">
    <source>
        <dbReference type="ARBA" id="ARBA00006236"/>
    </source>
</evidence>
<evidence type="ECO:0000259" key="9">
    <source>
        <dbReference type="PROSITE" id="PS50850"/>
    </source>
</evidence>
<dbReference type="GO" id="GO:0005886">
    <property type="term" value="C:plasma membrane"/>
    <property type="evidence" value="ECO:0007669"/>
    <property type="project" value="UniProtKB-SubCell"/>
</dbReference>
<evidence type="ECO:0000256" key="4">
    <source>
        <dbReference type="ARBA" id="ARBA00022475"/>
    </source>
</evidence>
<feature type="transmembrane region" description="Helical" evidence="8">
    <location>
        <begin position="27"/>
        <end position="48"/>
    </location>
</feature>
<dbReference type="PRINTS" id="PR01036">
    <property type="entry name" value="TCRTETB"/>
</dbReference>
<accession>A0A3L7AGA7</accession>
<dbReference type="Proteomes" id="UP000269692">
    <property type="component" value="Unassembled WGS sequence"/>
</dbReference>
<dbReference type="PANTHER" id="PTHR42718:SF9">
    <property type="entry name" value="MAJOR FACILITATOR SUPERFAMILY MULTIDRUG TRANSPORTER MFSC"/>
    <property type="match status" value="1"/>
</dbReference>
<evidence type="ECO:0000256" key="6">
    <source>
        <dbReference type="ARBA" id="ARBA00022989"/>
    </source>
</evidence>
<dbReference type="CDD" id="cd17320">
    <property type="entry name" value="MFS_MdfA_MDR_like"/>
    <property type="match status" value="1"/>
</dbReference>
<dbReference type="RefSeq" id="WP_121623284.1">
    <property type="nucleotide sequence ID" value="NZ_JACIIW010000005.1"/>
</dbReference>